<reference evidence="3" key="1">
    <citation type="submission" date="2023-02" db="EMBL/GenBank/DDBJ databases">
        <title>Identification and recombinant expression of a fungal hydrolase from Papiliotrema laurentii that hydrolyzes apple cutin and clears colloidal polyester polyurethane.</title>
        <authorList>
            <consortium name="DOE Joint Genome Institute"/>
            <person name="Roman V.A."/>
            <person name="Bojanowski C."/>
            <person name="Crable B.R."/>
            <person name="Wagner D.N."/>
            <person name="Hung C.S."/>
            <person name="Nadeau L.J."/>
            <person name="Schratz L."/>
            <person name="Haridas S."/>
            <person name="Pangilinan J."/>
            <person name="Lipzen A."/>
            <person name="Na H."/>
            <person name="Yan M."/>
            <person name="Ng V."/>
            <person name="Grigoriev I.V."/>
            <person name="Spatafora J.W."/>
            <person name="Barlow D."/>
            <person name="Biffinger J."/>
            <person name="Kelley-Loughnane N."/>
            <person name="Varaljay V.A."/>
            <person name="Crookes-Goodson W.J."/>
        </authorList>
    </citation>
    <scope>NUCLEOTIDE SEQUENCE</scope>
    <source>
        <strain evidence="3">5307AH</strain>
    </source>
</reference>
<dbReference type="Proteomes" id="UP001182556">
    <property type="component" value="Unassembled WGS sequence"/>
</dbReference>
<comment type="similarity">
    <text evidence="1">Belongs to the lcsJ thioesterase family.</text>
</comment>
<feature type="region of interest" description="Disordered" evidence="2">
    <location>
        <begin position="196"/>
        <end position="241"/>
    </location>
</feature>
<dbReference type="PANTHER" id="PTHR12475">
    <property type="match status" value="1"/>
</dbReference>
<evidence type="ECO:0000313" key="3">
    <source>
        <dbReference type="EMBL" id="KAK1922571.1"/>
    </source>
</evidence>
<dbReference type="EMBL" id="JAODAN010000008">
    <property type="protein sequence ID" value="KAK1922571.1"/>
    <property type="molecule type" value="Genomic_DNA"/>
</dbReference>
<dbReference type="Gene3D" id="3.10.129.10">
    <property type="entry name" value="Hotdog Thioesterase"/>
    <property type="match status" value="1"/>
</dbReference>
<keyword evidence="4" id="KW-1185">Reference proteome</keyword>
<dbReference type="SUPFAM" id="SSF54637">
    <property type="entry name" value="Thioesterase/thiol ester dehydrase-isomerase"/>
    <property type="match status" value="1"/>
</dbReference>
<evidence type="ECO:0000256" key="2">
    <source>
        <dbReference type="SAM" id="MobiDB-lite"/>
    </source>
</evidence>
<evidence type="ECO:0000313" key="4">
    <source>
        <dbReference type="Proteomes" id="UP001182556"/>
    </source>
</evidence>
<organism evidence="3 4">
    <name type="scientific">Papiliotrema laurentii</name>
    <name type="common">Cryptococcus laurentii</name>
    <dbReference type="NCBI Taxonomy" id="5418"/>
    <lineage>
        <taxon>Eukaryota</taxon>
        <taxon>Fungi</taxon>
        <taxon>Dikarya</taxon>
        <taxon>Basidiomycota</taxon>
        <taxon>Agaricomycotina</taxon>
        <taxon>Tremellomycetes</taxon>
        <taxon>Tremellales</taxon>
        <taxon>Rhynchogastremaceae</taxon>
        <taxon>Papiliotrema</taxon>
    </lineage>
</organism>
<sequence>MLDVVQTSTAALTIVRSWLSRLADPSTPLLAFIPKPVKIILLLLFLLQAPSWPFVWHFRVWCYPLKAYWEVYTKGRKTYIDNYERNVMKRGGVKLITKLKRTAWVDDCDYNMHLSNSCYAKNADASRMKWCIDAMAPLFTPKVHMALGASHYVFIKEIPIGSEYTMETRLGGWGEKWLYLVTEYVIYPKKKASRKGKGRASAEADTPSNGSTTIIPSISEPPSGESTPLANSRSGSPPASIDAVKKAATLRTRAPRADGGVVCALAITEYCVKAGRITVPPRIALHFSMLSNDKAKRDHVRSLLRTKDFGGSWLRGGWKEEKDADSIGLEIGHDLGAEAAGEVDWVRKSREGMEKVVEGLSVF</sequence>
<name>A0AAD9FNQ9_PAPLA</name>
<accession>A0AAD9FNQ9</accession>
<dbReference type="Pfam" id="PF13279">
    <property type="entry name" value="4HBT_2"/>
    <property type="match status" value="1"/>
</dbReference>
<comment type="caution">
    <text evidence="3">The sequence shown here is derived from an EMBL/GenBank/DDBJ whole genome shotgun (WGS) entry which is preliminary data.</text>
</comment>
<dbReference type="PANTHER" id="PTHR12475:SF4">
    <property type="entry name" value="PROTEIN THEM6"/>
    <property type="match status" value="1"/>
</dbReference>
<dbReference type="InterPro" id="IPR029069">
    <property type="entry name" value="HotDog_dom_sf"/>
</dbReference>
<dbReference type="InterPro" id="IPR051490">
    <property type="entry name" value="THEM6_lcsJ_thioesterase"/>
</dbReference>
<feature type="compositionally biased region" description="Low complexity" evidence="2">
    <location>
        <begin position="210"/>
        <end position="228"/>
    </location>
</feature>
<protein>
    <submittedName>
        <fullName evidence="3">Uncharacterized protein</fullName>
    </submittedName>
</protein>
<evidence type="ECO:0000256" key="1">
    <source>
        <dbReference type="ARBA" id="ARBA00038476"/>
    </source>
</evidence>
<proteinExistence type="inferred from homology"/>
<dbReference type="AlphaFoldDB" id="A0AAD9FNQ9"/>
<gene>
    <name evidence="3" type="ORF">DB88DRAFT_495568</name>
</gene>